<keyword evidence="2" id="KW-1185">Reference proteome</keyword>
<proteinExistence type="predicted"/>
<protein>
    <submittedName>
        <fullName evidence="1">Uncharacterized protein</fullName>
    </submittedName>
</protein>
<dbReference type="EMBL" id="CP090031">
    <property type="protein sequence ID" value="UPK90959.1"/>
    <property type="molecule type" value="Genomic_DNA"/>
</dbReference>
<name>A0ACD3YPS8_FUSSC</name>
<sequence>MKRQPKMTSKTRLPPAKRPHLTQTETQAGPPRRSARLHARQISIDQTSSLDPCHRTQITAGTKSALKRAALSQESIQQFDVDQQKPPRAAKNTRQSKPLKRPYSSLSKPKVECEDQFYPATLLWKRYDSNNEGEHQPKRTRLTREALALFNKMGAKKGKKAAAPASLATTVASSTTKTTSTTMAGFAMQAMENGILKPHQSKPPVNLGDIQERYALSRGTASPTESMYRDYINTVGKNPNEATTTFEFGGQLMKRYPNENYDLAINRVFTGLPEDVGFNKGLSAPQPDFVEGLTMEEFRSVPNVGQINGAILYKDVTSSVILPHLAGEFKKPGKDMEQARLQSAYDGAALVSGRNQALNSIGEPSTAGHAKITTFTTDGANLNLFAHYATPSEDGTAKYHQYYISSTNLTSSHENFREGYRQIRNAQDHAREESYKLRDQLKENWETRKSQPAPLPSIEDEDDYQVIDREPICQPTPPMPSGPRHGKASVTRSSHSTEASSPSAADVASGRGHQHSGLRRSPRGHARE</sequence>
<gene>
    <name evidence="1" type="ORF">LCI18_001894</name>
</gene>
<reference evidence="1" key="1">
    <citation type="submission" date="2021-11" db="EMBL/GenBank/DDBJ databases">
        <title>Fusarium solani-melongenae Genome sequencing and assembly.</title>
        <authorList>
            <person name="Xie S."/>
            <person name="Huang L."/>
            <person name="Zhang X."/>
        </authorList>
    </citation>
    <scope>NUCLEOTIDE SEQUENCE</scope>
    <source>
        <strain evidence="1">CRI 24-3</strain>
    </source>
</reference>
<accession>A0ACD3YPS8</accession>
<dbReference type="Proteomes" id="UP000830768">
    <property type="component" value="Chromosome 2"/>
</dbReference>
<evidence type="ECO:0000313" key="2">
    <source>
        <dbReference type="Proteomes" id="UP000830768"/>
    </source>
</evidence>
<evidence type="ECO:0000313" key="1">
    <source>
        <dbReference type="EMBL" id="UPK90959.1"/>
    </source>
</evidence>
<organism evidence="1 2">
    <name type="scientific">Fusarium solani subsp. cucurbitae</name>
    <name type="common">Neocosmosporum cucurbitae</name>
    <dbReference type="NCBI Taxonomy" id="2747967"/>
    <lineage>
        <taxon>Eukaryota</taxon>
        <taxon>Fungi</taxon>
        <taxon>Dikarya</taxon>
        <taxon>Ascomycota</taxon>
        <taxon>Pezizomycotina</taxon>
        <taxon>Sordariomycetes</taxon>
        <taxon>Hypocreomycetidae</taxon>
        <taxon>Hypocreales</taxon>
        <taxon>Nectriaceae</taxon>
        <taxon>Fusarium</taxon>
        <taxon>Fusarium solani species complex</taxon>
    </lineage>
</organism>